<sequence>MTDRAMVIGASSGIGEALAHELATEGYEVGLTARSVETLREIAEGLPTRAYVKRMDVTETETARDAFRSLAGEMDGVDVVVVNAGIGPGNPELDWEPERDTIDTNVRGFTAMAVAAMNYFEQQGHGQLVGVSSVASYVGSSRVPAYYASKAYVSNYLDGLRYRSRHLDADITVTTVEPGFVDTDLAGGEFWMCSPETAAELIREAIEEKKRQQFVTRRWRLVATALTVMPDVLKRRLF</sequence>
<dbReference type="SUPFAM" id="SSF51735">
    <property type="entry name" value="NAD(P)-binding Rossmann-fold domains"/>
    <property type="match status" value="1"/>
</dbReference>
<accession>A0A6B0T3S9</accession>
<dbReference type="Proteomes" id="UP000466535">
    <property type="component" value="Unassembled WGS sequence"/>
</dbReference>
<dbReference type="Gene3D" id="3.40.50.720">
    <property type="entry name" value="NAD(P)-binding Rossmann-like Domain"/>
    <property type="match status" value="1"/>
</dbReference>
<name>A0A6B0T3S9_9EURY</name>
<protein>
    <submittedName>
        <fullName evidence="3">SDR family NAD(P)-dependent oxidoreductase</fullName>
    </submittedName>
</protein>
<dbReference type="Pfam" id="PF00106">
    <property type="entry name" value="adh_short"/>
    <property type="match status" value="1"/>
</dbReference>
<keyword evidence="4" id="KW-1185">Reference proteome</keyword>
<evidence type="ECO:0000313" key="4">
    <source>
        <dbReference type="Proteomes" id="UP000466535"/>
    </source>
</evidence>
<dbReference type="EMBL" id="WUUT01000001">
    <property type="protein sequence ID" value="MXR50846.1"/>
    <property type="molecule type" value="Genomic_DNA"/>
</dbReference>
<dbReference type="InterPro" id="IPR036291">
    <property type="entry name" value="NAD(P)-bd_dom_sf"/>
</dbReference>
<evidence type="ECO:0000256" key="2">
    <source>
        <dbReference type="ARBA" id="ARBA00023002"/>
    </source>
</evidence>
<evidence type="ECO:0000313" key="3">
    <source>
        <dbReference type="EMBL" id="MXR50846.1"/>
    </source>
</evidence>
<dbReference type="RefSeq" id="WP_159762940.1">
    <property type="nucleotide sequence ID" value="NZ_WUUT01000001.1"/>
</dbReference>
<dbReference type="PANTHER" id="PTHR44196:SF3">
    <property type="entry name" value="SHORT CHAIN DEHYDROGENASE FAMILY PROTEIN"/>
    <property type="match status" value="1"/>
</dbReference>
<dbReference type="AlphaFoldDB" id="A0A6B0T3S9"/>
<dbReference type="PANTHER" id="PTHR44196">
    <property type="entry name" value="DEHYDROGENASE/REDUCTASE SDR FAMILY MEMBER 7B"/>
    <property type="match status" value="1"/>
</dbReference>
<reference evidence="3 4" key="1">
    <citation type="submission" date="2019-12" db="EMBL/GenBank/DDBJ databases">
        <title>Isolation and characterization of three novel carbon monoxide-oxidizing members of Halobacteria from salione crusts and soils.</title>
        <authorList>
            <person name="Myers M.R."/>
            <person name="King G.M."/>
        </authorList>
    </citation>
    <scope>NUCLEOTIDE SEQUENCE [LARGE SCALE GENOMIC DNA]</scope>
    <source>
        <strain evidence="3 4">WSH3</strain>
    </source>
</reference>
<organism evidence="3 4">
    <name type="scientific">Halovenus carboxidivorans</name>
    <dbReference type="NCBI Taxonomy" id="2692199"/>
    <lineage>
        <taxon>Archaea</taxon>
        <taxon>Methanobacteriati</taxon>
        <taxon>Methanobacteriota</taxon>
        <taxon>Stenosarchaea group</taxon>
        <taxon>Halobacteria</taxon>
        <taxon>Halobacteriales</taxon>
        <taxon>Haloarculaceae</taxon>
        <taxon>Halovenus</taxon>
    </lineage>
</organism>
<comment type="similarity">
    <text evidence="1">Belongs to the short-chain dehydrogenases/reductases (SDR) family.</text>
</comment>
<dbReference type="GO" id="GO:0016491">
    <property type="term" value="F:oxidoreductase activity"/>
    <property type="evidence" value="ECO:0007669"/>
    <property type="project" value="UniProtKB-KW"/>
</dbReference>
<proteinExistence type="inferred from homology"/>
<dbReference type="OrthoDB" id="7442at2157"/>
<dbReference type="InterPro" id="IPR002347">
    <property type="entry name" value="SDR_fam"/>
</dbReference>
<evidence type="ECO:0000256" key="1">
    <source>
        <dbReference type="ARBA" id="ARBA00006484"/>
    </source>
</evidence>
<gene>
    <name evidence="3" type="ORF">GRX03_04395</name>
</gene>
<comment type="caution">
    <text evidence="3">The sequence shown here is derived from an EMBL/GenBank/DDBJ whole genome shotgun (WGS) entry which is preliminary data.</text>
</comment>
<keyword evidence="2" id="KW-0560">Oxidoreductase</keyword>
<dbReference type="PRINTS" id="PR00081">
    <property type="entry name" value="GDHRDH"/>
</dbReference>
<dbReference type="GO" id="GO:0016020">
    <property type="term" value="C:membrane"/>
    <property type="evidence" value="ECO:0007669"/>
    <property type="project" value="TreeGrafter"/>
</dbReference>